<keyword evidence="2" id="KW-0699">rRNA-binding</keyword>
<evidence type="ECO:0000256" key="6">
    <source>
        <dbReference type="ARBA" id="ARBA00031047"/>
    </source>
</evidence>
<evidence type="ECO:0000313" key="13">
    <source>
        <dbReference type="EMBL" id="TVU12972.1"/>
    </source>
</evidence>
<evidence type="ECO:0000256" key="9">
    <source>
        <dbReference type="SAM" id="Coils"/>
    </source>
</evidence>
<dbReference type="InterPro" id="IPR036935">
    <property type="entry name" value="Ribosomal_bL9_N_sf"/>
</dbReference>
<comment type="caution">
    <text evidence="13">The sequence shown here is derived from an EMBL/GenBank/DDBJ whole genome shotgun (WGS) entry which is preliminary data.</text>
</comment>
<feature type="coiled-coil region" evidence="9">
    <location>
        <begin position="80"/>
        <end position="124"/>
    </location>
</feature>
<accession>A0A5J9TNN8</accession>
<reference evidence="13 14" key="1">
    <citation type="journal article" date="2019" name="Sci. Rep.">
        <title>A high-quality genome of Eragrostis curvula grass provides insights into Poaceae evolution and supports new strategies to enhance forage quality.</title>
        <authorList>
            <person name="Carballo J."/>
            <person name="Santos B.A.C.M."/>
            <person name="Zappacosta D."/>
            <person name="Garbus I."/>
            <person name="Selva J.P."/>
            <person name="Gallo C.A."/>
            <person name="Diaz A."/>
            <person name="Albertini E."/>
            <person name="Caccamo M."/>
            <person name="Echenique V."/>
        </authorList>
    </citation>
    <scope>NUCLEOTIDE SEQUENCE [LARGE SCALE GENOMIC DNA]</scope>
    <source>
        <strain evidence="14">cv. Victoria</strain>
        <tissue evidence="13">Leaf</tissue>
    </source>
</reference>
<dbReference type="Pfam" id="PF03948">
    <property type="entry name" value="Ribosomal_L9_C"/>
    <property type="match status" value="1"/>
</dbReference>
<evidence type="ECO:0000259" key="11">
    <source>
        <dbReference type="Pfam" id="PF03948"/>
    </source>
</evidence>
<evidence type="ECO:0000259" key="10">
    <source>
        <dbReference type="Pfam" id="PF01281"/>
    </source>
</evidence>
<dbReference type="FunFam" id="3.40.5.10:FF:000007">
    <property type="entry name" value="50S ribosomal protein L9"/>
    <property type="match status" value="1"/>
</dbReference>
<dbReference type="InterPro" id="IPR000244">
    <property type="entry name" value="Ribosomal_bL9"/>
</dbReference>
<evidence type="ECO:0000256" key="1">
    <source>
        <dbReference type="ARBA" id="ARBA00010605"/>
    </source>
</evidence>
<organism evidence="13 14">
    <name type="scientific">Eragrostis curvula</name>
    <name type="common">weeping love grass</name>
    <dbReference type="NCBI Taxonomy" id="38414"/>
    <lineage>
        <taxon>Eukaryota</taxon>
        <taxon>Viridiplantae</taxon>
        <taxon>Streptophyta</taxon>
        <taxon>Embryophyta</taxon>
        <taxon>Tracheophyta</taxon>
        <taxon>Spermatophyta</taxon>
        <taxon>Magnoliopsida</taxon>
        <taxon>Liliopsida</taxon>
        <taxon>Poales</taxon>
        <taxon>Poaceae</taxon>
        <taxon>PACMAD clade</taxon>
        <taxon>Chloridoideae</taxon>
        <taxon>Eragrostideae</taxon>
        <taxon>Eragrostidinae</taxon>
        <taxon>Eragrostis</taxon>
    </lineage>
</organism>
<dbReference type="GO" id="GO:0006412">
    <property type="term" value="P:translation"/>
    <property type="evidence" value="ECO:0007669"/>
    <property type="project" value="InterPro"/>
</dbReference>
<keyword evidence="14" id="KW-1185">Reference proteome</keyword>
<keyword evidence="3" id="KW-0694">RNA-binding</keyword>
<feature type="domain" description="Ribosomal protein L9" evidence="10">
    <location>
        <begin position="35"/>
        <end position="71"/>
    </location>
</feature>
<dbReference type="GO" id="GO:0003735">
    <property type="term" value="F:structural constituent of ribosome"/>
    <property type="evidence" value="ECO:0007669"/>
    <property type="project" value="InterPro"/>
</dbReference>
<evidence type="ECO:0000256" key="8">
    <source>
        <dbReference type="ARBA" id="ARBA00035427"/>
    </source>
</evidence>
<dbReference type="InterPro" id="IPR020069">
    <property type="entry name" value="Ribosomal_bL9_C"/>
</dbReference>
<evidence type="ECO:0000256" key="5">
    <source>
        <dbReference type="ARBA" id="ARBA00023274"/>
    </source>
</evidence>
<dbReference type="OrthoDB" id="5555409at2759"/>
<dbReference type="GO" id="GO:1990904">
    <property type="term" value="C:ribonucleoprotein complex"/>
    <property type="evidence" value="ECO:0007669"/>
    <property type="project" value="UniProtKB-KW"/>
</dbReference>
<keyword evidence="9" id="KW-0175">Coiled coil</keyword>
<evidence type="ECO:0000256" key="4">
    <source>
        <dbReference type="ARBA" id="ARBA00022980"/>
    </source>
</evidence>
<dbReference type="SUPFAM" id="SSF55658">
    <property type="entry name" value="L9 N-domain-like"/>
    <property type="match status" value="1"/>
</dbReference>
<dbReference type="Gramene" id="TVU12972">
    <property type="protein sequence ID" value="TVU12972"/>
    <property type="gene ID" value="EJB05_46639"/>
</dbReference>
<dbReference type="AlphaFoldDB" id="A0A5J9TNN8"/>
<dbReference type="Proteomes" id="UP000324897">
    <property type="component" value="Chromosome 3"/>
</dbReference>
<gene>
    <name evidence="13" type="ORF">EJB05_46639</name>
    <name evidence="12" type="ORF">EJB05_53340</name>
</gene>
<dbReference type="InterPro" id="IPR020070">
    <property type="entry name" value="Ribosomal_bL9_N"/>
</dbReference>
<sequence>MASARAALQLRRQCLAAATNPVLFSGHGLRYRKLEVILTTSIDKLGKAGEVVKVAPGHFRNHLMPKMLAVPNIDKFAILIQEQRKLYQREEEVVKEVTKEDDDARQQEERLKEYQTAAKRLDNALLVLRRYISTGNELRTPVTKDEIVSEVARQLNINIHPDNLHLQSPLASLGEFELPLRLPRDIPRPEGKLQWTLTVKIRRK</sequence>
<dbReference type="GO" id="GO:0005840">
    <property type="term" value="C:ribosome"/>
    <property type="evidence" value="ECO:0007669"/>
    <property type="project" value="UniProtKB-KW"/>
</dbReference>
<dbReference type="Gene3D" id="3.10.430.100">
    <property type="entry name" value="Ribosomal protein L9, C-terminal domain"/>
    <property type="match status" value="1"/>
</dbReference>
<dbReference type="GO" id="GO:0019843">
    <property type="term" value="F:rRNA binding"/>
    <property type="evidence" value="ECO:0007669"/>
    <property type="project" value="UniProtKB-KW"/>
</dbReference>
<keyword evidence="5" id="KW-0687">Ribonucleoprotein</keyword>
<evidence type="ECO:0000256" key="3">
    <source>
        <dbReference type="ARBA" id="ARBA00022884"/>
    </source>
</evidence>
<dbReference type="SUPFAM" id="SSF55653">
    <property type="entry name" value="Ribosomal protein L9 C-domain"/>
    <property type="match status" value="1"/>
</dbReference>
<protein>
    <recommendedName>
        <fullName evidence="7">Large ribosomal subunit protein bL9c</fullName>
    </recommendedName>
    <alternativeName>
        <fullName evidence="8">50S ribosomal protein L9, chloroplastic</fullName>
    </alternativeName>
    <alternativeName>
        <fullName evidence="6">CL9</fullName>
    </alternativeName>
</protein>
<dbReference type="FunFam" id="3.10.430.100:FF:000008">
    <property type="entry name" value="50S ribosomal protein L9"/>
    <property type="match status" value="1"/>
</dbReference>
<dbReference type="InterPro" id="IPR009027">
    <property type="entry name" value="Ribosomal_bL9/RNase_H1_N"/>
</dbReference>
<keyword evidence="4" id="KW-0689">Ribosomal protein</keyword>
<dbReference type="EMBL" id="RWGY01000472">
    <property type="protein sequence ID" value="TVU01213.1"/>
    <property type="molecule type" value="Genomic_DNA"/>
</dbReference>
<evidence type="ECO:0000256" key="7">
    <source>
        <dbReference type="ARBA" id="ARBA00035193"/>
    </source>
</evidence>
<dbReference type="InterPro" id="IPR036791">
    <property type="entry name" value="Ribosomal_bL9_C_sf"/>
</dbReference>
<evidence type="ECO:0000313" key="14">
    <source>
        <dbReference type="Proteomes" id="UP000324897"/>
    </source>
</evidence>
<dbReference type="Gramene" id="TVU01213">
    <property type="protein sequence ID" value="TVU01213"/>
    <property type="gene ID" value="EJB05_53340"/>
</dbReference>
<name>A0A5J9TNN8_9POAL</name>
<feature type="domain" description="Large ribosomal subunit protein bL9 C-terminal" evidence="11">
    <location>
        <begin position="113"/>
        <end position="186"/>
    </location>
</feature>
<comment type="similarity">
    <text evidence="1">Belongs to the bacterial ribosomal protein bL9 family.</text>
</comment>
<evidence type="ECO:0000256" key="2">
    <source>
        <dbReference type="ARBA" id="ARBA00022730"/>
    </source>
</evidence>
<dbReference type="Gene3D" id="3.40.5.10">
    <property type="entry name" value="Ribosomal protein L9, N-terminal domain"/>
    <property type="match status" value="1"/>
</dbReference>
<dbReference type="EMBL" id="RWGY01000039">
    <property type="protein sequence ID" value="TVU12972.1"/>
    <property type="molecule type" value="Genomic_DNA"/>
</dbReference>
<dbReference type="PANTHER" id="PTHR21368">
    <property type="entry name" value="50S RIBOSOMAL PROTEIN L9"/>
    <property type="match status" value="1"/>
</dbReference>
<evidence type="ECO:0000313" key="12">
    <source>
        <dbReference type="EMBL" id="TVU01213.1"/>
    </source>
</evidence>
<dbReference type="Pfam" id="PF01281">
    <property type="entry name" value="Ribosomal_L9_N"/>
    <property type="match status" value="1"/>
</dbReference>
<proteinExistence type="inferred from homology"/>